<organism evidence="2 3">
    <name type="scientific">Acanthoscelides obtectus</name>
    <name type="common">Bean weevil</name>
    <name type="synonym">Bruchus obtectus</name>
    <dbReference type="NCBI Taxonomy" id="200917"/>
    <lineage>
        <taxon>Eukaryota</taxon>
        <taxon>Metazoa</taxon>
        <taxon>Ecdysozoa</taxon>
        <taxon>Arthropoda</taxon>
        <taxon>Hexapoda</taxon>
        <taxon>Insecta</taxon>
        <taxon>Pterygota</taxon>
        <taxon>Neoptera</taxon>
        <taxon>Endopterygota</taxon>
        <taxon>Coleoptera</taxon>
        <taxon>Polyphaga</taxon>
        <taxon>Cucujiformia</taxon>
        <taxon>Chrysomeloidea</taxon>
        <taxon>Chrysomelidae</taxon>
        <taxon>Bruchinae</taxon>
        <taxon>Bruchini</taxon>
        <taxon>Acanthoscelides</taxon>
    </lineage>
</organism>
<evidence type="ECO:0000313" key="2">
    <source>
        <dbReference type="EMBL" id="CAH1967102.1"/>
    </source>
</evidence>
<feature type="region of interest" description="Disordered" evidence="1">
    <location>
        <begin position="167"/>
        <end position="190"/>
    </location>
</feature>
<proteinExistence type="predicted"/>
<protein>
    <submittedName>
        <fullName evidence="2">Uncharacterized protein</fullName>
    </submittedName>
</protein>
<name>A0A9P0K617_ACAOB</name>
<dbReference type="OrthoDB" id="10346834at2759"/>
<gene>
    <name evidence="2" type="ORF">ACAOBT_LOCUS7220</name>
</gene>
<evidence type="ECO:0000256" key="1">
    <source>
        <dbReference type="SAM" id="MobiDB-lite"/>
    </source>
</evidence>
<evidence type="ECO:0000313" key="3">
    <source>
        <dbReference type="Proteomes" id="UP001152888"/>
    </source>
</evidence>
<dbReference type="AlphaFoldDB" id="A0A9P0K617"/>
<dbReference type="EMBL" id="CAKOFQ010006741">
    <property type="protein sequence ID" value="CAH1967102.1"/>
    <property type="molecule type" value="Genomic_DNA"/>
</dbReference>
<keyword evidence="3" id="KW-1185">Reference proteome</keyword>
<feature type="compositionally biased region" description="Polar residues" evidence="1">
    <location>
        <begin position="170"/>
        <end position="180"/>
    </location>
</feature>
<comment type="caution">
    <text evidence="2">The sequence shown here is derived from an EMBL/GenBank/DDBJ whole genome shotgun (WGS) entry which is preliminary data.</text>
</comment>
<sequence length="190" mass="21998">MYEDIVFISRGIETIRASQQSEDRQANPSEDLQTEGFYTFRRSKAIRRKELPPRLAAIQTVQSVRKVDQMQNGGQLGGTVQRGQGEQKVVRCDLKLQNNKFRYTKCLRRLKMKEVRLKQVIRYGNFRPERRKPSEENRKIAGKATEKEKAKKAVVEFGWITRLKIRRKTSQGSDVTSNRAPRSWNGATAV</sequence>
<reference evidence="2" key="1">
    <citation type="submission" date="2022-03" db="EMBL/GenBank/DDBJ databases">
        <authorList>
            <person name="Sayadi A."/>
        </authorList>
    </citation>
    <scope>NUCLEOTIDE SEQUENCE</scope>
</reference>
<accession>A0A9P0K617</accession>
<dbReference type="Proteomes" id="UP001152888">
    <property type="component" value="Unassembled WGS sequence"/>
</dbReference>